<evidence type="ECO:0000256" key="1">
    <source>
        <dbReference type="ARBA" id="ARBA00004651"/>
    </source>
</evidence>
<feature type="transmembrane region" description="Helical" evidence="10">
    <location>
        <begin position="519"/>
        <end position="543"/>
    </location>
</feature>
<dbReference type="Gene3D" id="3.30.70.3400">
    <property type="match status" value="2"/>
</dbReference>
<feature type="transmembrane region" description="Helical" evidence="10">
    <location>
        <begin position="795"/>
        <end position="818"/>
    </location>
</feature>
<feature type="transmembrane region" description="Helical" evidence="10">
    <location>
        <begin position="824"/>
        <end position="849"/>
    </location>
</feature>
<comment type="function">
    <text evidence="10">Part of the Sec protein translocase complex. Interacts with the SecYEG preprotein conducting channel. SecDF uses the proton motive force (PMF) to complete protein translocation after the ATP-dependent function of SecA.</text>
</comment>
<dbReference type="InterPro" id="IPR022813">
    <property type="entry name" value="SecD/SecF_arch_bac"/>
</dbReference>
<feature type="transmembrane region" description="Helical" evidence="10">
    <location>
        <begin position="396"/>
        <end position="415"/>
    </location>
</feature>
<dbReference type="InterPro" id="IPR048634">
    <property type="entry name" value="SecD_SecF_C"/>
</dbReference>
<dbReference type="Pfam" id="PF22599">
    <property type="entry name" value="SecDF_P1_head"/>
    <property type="match status" value="1"/>
</dbReference>
<protein>
    <recommendedName>
        <fullName evidence="10 11">Multifunctional fusion protein</fullName>
    </recommendedName>
    <domain>
        <recommendedName>
            <fullName evidence="10">Protein translocase subunit SecD</fullName>
        </recommendedName>
    </domain>
    <domain>
        <recommendedName>
            <fullName evidence="11">Protein-export membrane protein SecF</fullName>
        </recommendedName>
    </domain>
</protein>
<feature type="transmembrane region" description="Helical" evidence="10">
    <location>
        <begin position="420"/>
        <end position="442"/>
    </location>
</feature>
<keyword evidence="2 10" id="KW-0813">Transport</keyword>
<dbReference type="RefSeq" id="WP_199264352.1">
    <property type="nucleotide sequence ID" value="NZ_CP054140.1"/>
</dbReference>
<gene>
    <name evidence="10 16" type="primary">secD</name>
    <name evidence="11" type="synonym">secF</name>
    <name evidence="16" type="ORF">HP555_06445</name>
</gene>
<dbReference type="NCBIfam" id="NF009583">
    <property type="entry name" value="PRK13024.1-3"/>
    <property type="match status" value="1"/>
</dbReference>
<dbReference type="GO" id="GO:0005886">
    <property type="term" value="C:plasma membrane"/>
    <property type="evidence" value="ECO:0007669"/>
    <property type="project" value="UniProtKB-SubCell"/>
</dbReference>
<feature type="transmembrane region" description="Helical" evidence="10">
    <location>
        <begin position="748"/>
        <end position="769"/>
    </location>
</feature>
<comment type="subunit">
    <text evidence="11">Forms a complex with SecD. Part of the essential Sec protein translocation apparatus which comprises SecA, SecYEG and auxiliary proteins SecDF. Other proteins may also be involved.</text>
</comment>
<organism evidence="16 17">
    <name type="scientific">Desulfobulbus oligotrophicus</name>
    <dbReference type="NCBI Taxonomy" id="1909699"/>
    <lineage>
        <taxon>Bacteria</taxon>
        <taxon>Pseudomonadati</taxon>
        <taxon>Thermodesulfobacteriota</taxon>
        <taxon>Desulfobulbia</taxon>
        <taxon>Desulfobulbales</taxon>
        <taxon>Desulfobulbaceae</taxon>
        <taxon>Desulfobulbus</taxon>
    </lineage>
</organism>
<dbReference type="GO" id="GO:0043952">
    <property type="term" value="P:protein transport by the Sec complex"/>
    <property type="evidence" value="ECO:0007669"/>
    <property type="project" value="UniProtKB-UniRule"/>
</dbReference>
<dbReference type="InterPro" id="IPR005791">
    <property type="entry name" value="SecD"/>
</dbReference>
<dbReference type="NCBIfam" id="TIGR00916">
    <property type="entry name" value="2A0604s01"/>
    <property type="match status" value="2"/>
</dbReference>
<keyword evidence="6 10" id="KW-0653">Protein transport</keyword>
<dbReference type="NCBIfam" id="TIGR00966">
    <property type="entry name" value="transloc_SecF"/>
    <property type="match status" value="1"/>
</dbReference>
<dbReference type="NCBIfam" id="TIGR01129">
    <property type="entry name" value="secD"/>
    <property type="match status" value="1"/>
</dbReference>
<dbReference type="HAMAP" id="MF_01463_B">
    <property type="entry name" value="SecD_B"/>
    <property type="match status" value="1"/>
</dbReference>
<comment type="subcellular location">
    <subcellularLocation>
        <location evidence="1 10">Cell membrane</location>
        <topology evidence="1 10">Multi-pass membrane protein</topology>
    </subcellularLocation>
</comment>
<dbReference type="GO" id="GO:0015450">
    <property type="term" value="F:protein-transporting ATPase activity"/>
    <property type="evidence" value="ECO:0007669"/>
    <property type="project" value="InterPro"/>
</dbReference>
<keyword evidence="7 10" id="KW-1133">Transmembrane helix</keyword>
<keyword evidence="5 10" id="KW-0812">Transmembrane</keyword>
<feature type="transmembrane region" description="Helical" evidence="10">
    <location>
        <begin position="448"/>
        <end position="467"/>
    </location>
</feature>
<dbReference type="InterPro" id="IPR022645">
    <property type="entry name" value="SecD/SecF_bac"/>
</dbReference>
<dbReference type="PANTHER" id="PTHR30081">
    <property type="entry name" value="PROTEIN-EXPORT MEMBRANE PROTEIN SEC"/>
    <property type="match status" value="1"/>
</dbReference>
<keyword evidence="12" id="KW-0175">Coiled coil</keyword>
<keyword evidence="17" id="KW-1185">Reference proteome</keyword>
<feature type="transmembrane region" description="Helical" evidence="10">
    <location>
        <begin position="721"/>
        <end position="742"/>
    </location>
</feature>
<evidence type="ECO:0000256" key="7">
    <source>
        <dbReference type="ARBA" id="ARBA00022989"/>
    </source>
</evidence>
<dbReference type="InterPro" id="IPR005665">
    <property type="entry name" value="SecF_bac"/>
</dbReference>
<dbReference type="Proteomes" id="UP000596092">
    <property type="component" value="Chromosome"/>
</dbReference>
<feature type="transmembrane region" description="Helical" evidence="10">
    <location>
        <begin position="574"/>
        <end position="594"/>
    </location>
</feature>
<evidence type="ECO:0000256" key="3">
    <source>
        <dbReference type="ARBA" id="ARBA00022475"/>
    </source>
</evidence>
<evidence type="ECO:0000256" key="10">
    <source>
        <dbReference type="HAMAP-Rule" id="MF_01463"/>
    </source>
</evidence>
<dbReference type="AlphaFoldDB" id="A0A7T5VD03"/>
<dbReference type="SUPFAM" id="SSF82866">
    <property type="entry name" value="Multidrug efflux transporter AcrB transmembrane domain"/>
    <property type="match status" value="2"/>
</dbReference>
<evidence type="ECO:0000259" key="15">
    <source>
        <dbReference type="Pfam" id="PF22599"/>
    </source>
</evidence>
<evidence type="ECO:0000256" key="11">
    <source>
        <dbReference type="HAMAP-Rule" id="MF_01464"/>
    </source>
</evidence>
<evidence type="ECO:0000259" key="14">
    <source>
        <dbReference type="Pfam" id="PF21760"/>
    </source>
</evidence>
<dbReference type="InterPro" id="IPR055344">
    <property type="entry name" value="SecD_SecF_C_bact"/>
</dbReference>
<feature type="transmembrane region" description="Helical" evidence="10">
    <location>
        <begin position="488"/>
        <end position="513"/>
    </location>
</feature>
<evidence type="ECO:0000256" key="8">
    <source>
        <dbReference type="ARBA" id="ARBA00023010"/>
    </source>
</evidence>
<dbReference type="Pfam" id="PF21760">
    <property type="entry name" value="SecD_1st"/>
    <property type="match status" value="1"/>
</dbReference>
<feature type="domain" description="Protein export membrane protein SecD/SecF C-terminal" evidence="13">
    <location>
        <begin position="379"/>
        <end position="542"/>
    </location>
</feature>
<dbReference type="InterPro" id="IPR048631">
    <property type="entry name" value="SecD_1st"/>
</dbReference>
<feature type="transmembrane region" description="Helical" evidence="10">
    <location>
        <begin position="697"/>
        <end position="714"/>
    </location>
</feature>
<evidence type="ECO:0000256" key="5">
    <source>
        <dbReference type="ARBA" id="ARBA00022692"/>
    </source>
</evidence>
<dbReference type="Pfam" id="PF02355">
    <property type="entry name" value="SecD_SecF_C"/>
    <property type="match status" value="2"/>
</dbReference>
<dbReference type="PRINTS" id="PR01755">
    <property type="entry name" value="SECFTRNLCASE"/>
</dbReference>
<comment type="caution">
    <text evidence="10">Lacks conserved residue(s) required for the propagation of feature annotation.</text>
</comment>
<evidence type="ECO:0000256" key="6">
    <source>
        <dbReference type="ARBA" id="ARBA00022927"/>
    </source>
</evidence>
<evidence type="ECO:0000256" key="12">
    <source>
        <dbReference type="SAM" id="Coils"/>
    </source>
</evidence>
<dbReference type="KEGG" id="dog:HP555_06445"/>
<dbReference type="FunFam" id="1.20.1640.10:FF:000004">
    <property type="entry name" value="Protein translocase subunit SecD"/>
    <property type="match status" value="1"/>
</dbReference>
<keyword evidence="9 10" id="KW-0472">Membrane</keyword>
<evidence type="ECO:0000256" key="2">
    <source>
        <dbReference type="ARBA" id="ARBA00022448"/>
    </source>
</evidence>
<evidence type="ECO:0000259" key="13">
    <source>
        <dbReference type="Pfam" id="PF02355"/>
    </source>
</evidence>
<dbReference type="Gene3D" id="1.20.1640.10">
    <property type="entry name" value="Multidrug efflux transporter AcrB transmembrane domain"/>
    <property type="match status" value="2"/>
</dbReference>
<dbReference type="EMBL" id="CP054140">
    <property type="protein sequence ID" value="QQG65531.1"/>
    <property type="molecule type" value="Genomic_DNA"/>
</dbReference>
<keyword evidence="4" id="KW-0997">Cell inner membrane</keyword>
<sequence>MNSILKLKIGLVVFLLVFAGLALTPSLYHDLPDWWKKYLAPAGLKLGLDLQGGMHLVLQVDLEKAAENSLDLAASDFKSALAEQNINAVRMESANPKSVLFTLPNIGAVETVKQILSERFPNLDTQVLAETGSFPRVTLQLKRDEIDFIKKNSVNQSLEIIRNRIDQFGVAEPIVLRQGDNQIVVQLPGVKDPQRAMDLIGQTAQLEFKMVAEDPGTHLMELVEEAVKTGQWQEGESRKQLNLALQHRLPQGTEIYFEKTIDQKTKRESRVPILLETPVLMTGEMVKNAQVRIGGQFNEPYVSLDLTSRGGQVFATITEKSVGRRLAIVLDEIVRSAPVIREKILGGSAQISGNFTHNEATDLAIVLRVGALPAPVDVVQNLTVGASLGQDSIDKGIFSGLVGTLFVVIFMVFYYRTSGIIADIAMVLNILLLFVGLALFGATLTLPGIAGIILTIGMAVDANVLIYERMRDEFALGKSLRAGVDAGFSRAFSSIIDGHITTLITALALFLFGTGPIKGFAITLSIGLILNLFAVLFFCRTVYDVLFTYKKLNKLNFFSFIKKSNFDFMRVRKVAYSISTALAVLGLIAFIQIVRGQANMGVDFSGGVLLQYRAEKPFALDEIRHALQNHGYHGVELQEVTGKNELIVKLKQSEEQLGNISDEITDLLNKEQADKNFSMESKSEIGASTSADLRSKAVISIILSMVGVWIYLAFRFDLRFGLAAAASTFHDVLAVLGICWLFDKELTLLIITALLTLAGYSLNDTVVIFDRIRENMRNNPELPFHEIINNSINQVLARSIITTLTVLFTVLSLFLLGGSTIHDFSFALLIGLAIAAYSSIFVAVPMLTLKWRGSR</sequence>
<evidence type="ECO:0000313" key="17">
    <source>
        <dbReference type="Proteomes" id="UP000596092"/>
    </source>
</evidence>
<evidence type="ECO:0000313" key="16">
    <source>
        <dbReference type="EMBL" id="QQG65531.1"/>
    </source>
</evidence>
<dbReference type="HAMAP" id="MF_01464_B">
    <property type="entry name" value="SecF_B"/>
    <property type="match status" value="1"/>
</dbReference>
<evidence type="ECO:0000256" key="9">
    <source>
        <dbReference type="ARBA" id="ARBA00023136"/>
    </source>
</evidence>
<dbReference type="Gene3D" id="3.30.1360.200">
    <property type="match status" value="1"/>
</dbReference>
<feature type="domain" description="SecDF P1 head subdomain" evidence="15">
    <location>
        <begin position="267"/>
        <end position="374"/>
    </location>
</feature>
<keyword evidence="8 10" id="KW-0811">Translocation</keyword>
<dbReference type="Pfam" id="PF07549">
    <property type="entry name" value="Sec_GG"/>
    <property type="match status" value="2"/>
</dbReference>
<reference evidence="16 17" key="1">
    <citation type="submission" date="2020-05" db="EMBL/GenBank/DDBJ databases">
        <title>Complete genome of Desulfobulbus oligotrophicus.</title>
        <authorList>
            <person name="Podar M."/>
        </authorList>
    </citation>
    <scope>NUCLEOTIDE SEQUENCE [LARGE SCALE GENOMIC DNA]</scope>
    <source>
        <strain evidence="16 17">Prop6</strain>
    </source>
</reference>
<comment type="similarity">
    <text evidence="11">Belongs to the SecD/SecF family. SecF subfamily.</text>
</comment>
<dbReference type="InterPro" id="IPR022646">
    <property type="entry name" value="SecD/SecF_CS"/>
</dbReference>
<evidence type="ECO:0000256" key="4">
    <source>
        <dbReference type="ARBA" id="ARBA00022519"/>
    </source>
</evidence>
<name>A0A7T5VD03_9BACT</name>
<proteinExistence type="inferred from homology"/>
<feature type="domain" description="Protein translocase subunit SecDF P1" evidence="14">
    <location>
        <begin position="154"/>
        <end position="212"/>
    </location>
</feature>
<accession>A0A7T5VD03</accession>
<feature type="coiled-coil region" evidence="12">
    <location>
        <begin position="643"/>
        <end position="670"/>
    </location>
</feature>
<comment type="subunit">
    <text evidence="10">Forms a complex with SecF. Part of the essential Sec protein translocation apparatus which comprises SecA, SecYEG and auxiliary proteins SecDF. Other proteins may also be involved.</text>
</comment>
<comment type="similarity">
    <text evidence="10">Belongs to the SecD/SecF family. SecD subfamily.</text>
</comment>
<dbReference type="FunFam" id="3.30.1360.200:FF:000002">
    <property type="entry name" value="Preprotein translocase subunit SecD"/>
    <property type="match status" value="1"/>
</dbReference>
<feature type="domain" description="Protein export membrane protein SecD/SecF C-terminal" evidence="13">
    <location>
        <begin position="671"/>
        <end position="848"/>
    </location>
</feature>
<dbReference type="GO" id="GO:0065002">
    <property type="term" value="P:intracellular protein transmembrane transport"/>
    <property type="evidence" value="ECO:0007669"/>
    <property type="project" value="UniProtKB-UniRule"/>
</dbReference>
<keyword evidence="3 10" id="KW-1003">Cell membrane</keyword>
<dbReference type="GO" id="GO:0006605">
    <property type="term" value="P:protein targeting"/>
    <property type="evidence" value="ECO:0007669"/>
    <property type="project" value="UniProtKB-UniRule"/>
</dbReference>
<dbReference type="InterPro" id="IPR054384">
    <property type="entry name" value="SecDF_P1_head"/>
</dbReference>
<dbReference type="PANTHER" id="PTHR30081:SF1">
    <property type="entry name" value="PROTEIN TRANSLOCASE SUBUNIT SECD"/>
    <property type="match status" value="1"/>
</dbReference>